<reference evidence="2 3" key="1">
    <citation type="journal article" date="2015" name="Antonie Van Leeuwenhoek">
        <title>Streptomyces klenkii sp. nov., isolated from deep marine sediment.</title>
        <authorList>
            <person name="Veyisoglu A."/>
            <person name="Sahin N."/>
        </authorList>
    </citation>
    <scope>NUCLEOTIDE SEQUENCE [LARGE SCALE GENOMIC DNA]</scope>
    <source>
        <strain evidence="2 3">KCTC 29202</strain>
    </source>
</reference>
<dbReference type="NCBIfam" id="TIGR00277">
    <property type="entry name" value="HDIG"/>
    <property type="match status" value="1"/>
</dbReference>
<organism evidence="2 3">
    <name type="scientific">Streptomyces klenkii</name>
    <dbReference type="NCBI Taxonomy" id="1420899"/>
    <lineage>
        <taxon>Bacteria</taxon>
        <taxon>Bacillati</taxon>
        <taxon>Actinomycetota</taxon>
        <taxon>Actinomycetes</taxon>
        <taxon>Kitasatosporales</taxon>
        <taxon>Streptomycetaceae</taxon>
        <taxon>Streptomyces</taxon>
    </lineage>
</organism>
<feature type="domain" description="HD/PDEase" evidence="1">
    <location>
        <begin position="22"/>
        <end position="156"/>
    </location>
</feature>
<dbReference type="AlphaFoldDB" id="A0A3B0AQK1"/>
<dbReference type="InterPro" id="IPR006675">
    <property type="entry name" value="HDIG_dom"/>
</dbReference>
<dbReference type="SUPFAM" id="SSF109604">
    <property type="entry name" value="HD-domain/PDEase-like"/>
    <property type="match status" value="1"/>
</dbReference>
<dbReference type="Pfam" id="PF01966">
    <property type="entry name" value="HD"/>
    <property type="match status" value="1"/>
</dbReference>
<evidence type="ECO:0000313" key="3">
    <source>
        <dbReference type="Proteomes" id="UP000270343"/>
    </source>
</evidence>
<dbReference type="RefSeq" id="WP_120758888.1">
    <property type="nucleotide sequence ID" value="NZ_JBFADQ010000017.1"/>
</dbReference>
<dbReference type="InterPro" id="IPR003607">
    <property type="entry name" value="HD/PDEase_dom"/>
</dbReference>
<evidence type="ECO:0000259" key="1">
    <source>
        <dbReference type="SMART" id="SM00471"/>
    </source>
</evidence>
<accession>A0A3B0AQK1</accession>
<dbReference type="OrthoDB" id="1722553at2"/>
<protein>
    <submittedName>
        <fullName evidence="2">HD domain-containing protein</fullName>
    </submittedName>
</protein>
<dbReference type="EMBL" id="RBAM01000020">
    <property type="protein sequence ID" value="RKN62811.1"/>
    <property type="molecule type" value="Genomic_DNA"/>
</dbReference>
<dbReference type="InterPro" id="IPR006674">
    <property type="entry name" value="HD_domain"/>
</dbReference>
<name>A0A3B0AQK1_9ACTN</name>
<dbReference type="SMART" id="SM00471">
    <property type="entry name" value="HDc"/>
    <property type="match status" value="1"/>
</dbReference>
<gene>
    <name evidence="2" type="ORF">D7231_30700</name>
</gene>
<comment type="caution">
    <text evidence="2">The sequence shown here is derived from an EMBL/GenBank/DDBJ whole genome shotgun (WGS) entry which is preliminary data.</text>
</comment>
<dbReference type="CDD" id="cd00077">
    <property type="entry name" value="HDc"/>
    <property type="match status" value="1"/>
</dbReference>
<dbReference type="Proteomes" id="UP000270343">
    <property type="component" value="Unassembled WGS sequence"/>
</dbReference>
<sequence>MSIPSTEDIRALHERHAPSPEALELVLTHCEIVWKIAEQVLDASPDGIDRDLVRAGCLLHDIGVYRLYDATGKPDLAHYVRHGVLGHELLRAEGLPEEICRFCSCHVGMGLTRHDVLHRRLPLPPADYLPVTREEKLVMYADKFHSKTSPPRFVAAGTYAAQARRWGDDKAETFTGLRKTFGDPELTGLAAAYGHALT</sequence>
<proteinExistence type="predicted"/>
<keyword evidence="3" id="KW-1185">Reference proteome</keyword>
<dbReference type="Gene3D" id="1.10.3210.10">
    <property type="entry name" value="Hypothetical protein af1432"/>
    <property type="match status" value="1"/>
</dbReference>
<evidence type="ECO:0000313" key="2">
    <source>
        <dbReference type="EMBL" id="RKN62811.1"/>
    </source>
</evidence>